<accession>A0A5F1ZW54</accession>
<evidence type="ECO:0000313" key="3">
    <source>
        <dbReference type="Proteomes" id="UP000297273"/>
    </source>
</evidence>
<dbReference type="AlphaFoldDB" id="A0A5F1ZW54"/>
<sequence length="410" mass="44081">MKKNIQKVLHKTALVLFIFFAISSGFKFDTVSQKDASPFPLSLKFGLLQPLHASADDWGFVRQSATWARGNSLFMDDIIAGIESNTLLVAAASGSTVTATNMKVGDGGGVFDVRLTLNNSGAEFSPTSTVYTGTKTFSNYFELKVTGTSTIALQFYWDNNPRDPSTQGALLLYNLALVAPDLWTATANIESYVYMPDLANDTTNTYTSYPLQGLIQTYSWSGPLGTDSELSKHAQRGRVILEEMDNRTVFCFKTVVRIDATTDLFPTIPSFSSKGLCQPGGTSNEYYKLAYSQKLTGDLNVTAKEGWDEGTIAASGTDTICGIGGTSLSYGLFNFNGFVRDHVAGTDIPSDYVPSSRVDLLYGRVGGQGKTGSGDANGVLWDDTTQATIDGLSVSFQTPPGQVGSLIPIN</sequence>
<evidence type="ECO:0000313" key="2">
    <source>
        <dbReference type="EMBL" id="TGL43095.1"/>
    </source>
</evidence>
<dbReference type="NCBIfam" id="NF047527">
    <property type="entry name" value="LIC_12337_fam"/>
    <property type="match status" value="1"/>
</dbReference>
<protein>
    <submittedName>
        <fullName evidence="1">Uncharacterized protein</fullName>
    </submittedName>
</protein>
<proteinExistence type="predicted"/>
<dbReference type="RefSeq" id="WP_135641830.1">
    <property type="nucleotide sequence ID" value="NZ_RQER01000011.1"/>
</dbReference>
<reference evidence="3 4" key="2">
    <citation type="journal article" date="2019" name="PLoS Negl. Trop. Dis.">
        <title>Revisiting the worldwide diversity of Leptospira species in the environment.</title>
        <authorList>
            <person name="Vincent A.T."/>
            <person name="Schiettekatte O."/>
            <person name="Bourhy P."/>
            <person name="Veyrier F.J."/>
            <person name="Picardeau M."/>
        </authorList>
    </citation>
    <scope>NUCLEOTIDE SEQUENCE [LARGE SCALE GENOMIC DNA]</scope>
    <source>
        <strain evidence="3">201702690</strain>
        <strain evidence="1 4">SSW18</strain>
    </source>
</reference>
<evidence type="ECO:0000313" key="4">
    <source>
        <dbReference type="Proteomes" id="UP000297946"/>
    </source>
</evidence>
<dbReference type="EMBL" id="RQER01000011">
    <property type="protein sequence ID" value="TGJ98181.1"/>
    <property type="molecule type" value="Genomic_DNA"/>
</dbReference>
<gene>
    <name evidence="1" type="ORF">EHO57_16280</name>
    <name evidence="2" type="ORF">EHQ53_00135</name>
</gene>
<keyword evidence="3" id="KW-1185">Reference proteome</keyword>
<dbReference type="Proteomes" id="UP000297946">
    <property type="component" value="Unassembled WGS sequence"/>
</dbReference>
<name>A0A5F1ZW54_9LEPT</name>
<reference evidence="2" key="1">
    <citation type="submission" date="2018-10" db="EMBL/GenBank/DDBJ databases">
        <authorList>
            <person name="Vincent A.T."/>
            <person name="Schiettekatte O."/>
            <person name="Bourhy P."/>
            <person name="Veyrier F.J."/>
            <person name="Picardeau M."/>
        </authorList>
    </citation>
    <scope>NUCLEOTIDE SEQUENCE</scope>
    <source>
        <strain evidence="2">201702690</strain>
    </source>
</reference>
<comment type="caution">
    <text evidence="1">The sequence shown here is derived from an EMBL/GenBank/DDBJ whole genome shotgun (WGS) entry which is preliminary data.</text>
</comment>
<dbReference type="OrthoDB" id="339157at2"/>
<organism evidence="1 4">
    <name type="scientific">Leptospira langatensis</name>
    <dbReference type="NCBI Taxonomy" id="2484983"/>
    <lineage>
        <taxon>Bacteria</taxon>
        <taxon>Pseudomonadati</taxon>
        <taxon>Spirochaetota</taxon>
        <taxon>Spirochaetia</taxon>
        <taxon>Leptospirales</taxon>
        <taxon>Leptospiraceae</taxon>
        <taxon>Leptospira</taxon>
    </lineage>
</organism>
<dbReference type="EMBL" id="RQGC01000001">
    <property type="protein sequence ID" value="TGL43095.1"/>
    <property type="molecule type" value="Genomic_DNA"/>
</dbReference>
<dbReference type="Proteomes" id="UP000297273">
    <property type="component" value="Unassembled WGS sequence"/>
</dbReference>
<evidence type="ECO:0000313" key="1">
    <source>
        <dbReference type="EMBL" id="TGJ98181.1"/>
    </source>
</evidence>